<proteinExistence type="predicted"/>
<dbReference type="AlphaFoldDB" id="A0A3N4LHX1"/>
<protein>
    <submittedName>
        <fullName evidence="2">Uncharacterized protein</fullName>
    </submittedName>
</protein>
<gene>
    <name evidence="2" type="ORF">L211DRAFT_850536</name>
</gene>
<dbReference type="Proteomes" id="UP000267821">
    <property type="component" value="Unassembled WGS sequence"/>
</dbReference>
<feature type="compositionally biased region" description="Acidic residues" evidence="1">
    <location>
        <begin position="63"/>
        <end position="78"/>
    </location>
</feature>
<reference evidence="2 3" key="1">
    <citation type="journal article" date="2018" name="Nat. Ecol. Evol.">
        <title>Pezizomycetes genomes reveal the molecular basis of ectomycorrhizal truffle lifestyle.</title>
        <authorList>
            <person name="Murat C."/>
            <person name="Payen T."/>
            <person name="Noel B."/>
            <person name="Kuo A."/>
            <person name="Morin E."/>
            <person name="Chen J."/>
            <person name="Kohler A."/>
            <person name="Krizsan K."/>
            <person name="Balestrini R."/>
            <person name="Da Silva C."/>
            <person name="Montanini B."/>
            <person name="Hainaut M."/>
            <person name="Levati E."/>
            <person name="Barry K.W."/>
            <person name="Belfiori B."/>
            <person name="Cichocki N."/>
            <person name="Clum A."/>
            <person name="Dockter R.B."/>
            <person name="Fauchery L."/>
            <person name="Guy J."/>
            <person name="Iotti M."/>
            <person name="Le Tacon F."/>
            <person name="Lindquist E.A."/>
            <person name="Lipzen A."/>
            <person name="Malagnac F."/>
            <person name="Mello A."/>
            <person name="Molinier V."/>
            <person name="Miyauchi S."/>
            <person name="Poulain J."/>
            <person name="Riccioni C."/>
            <person name="Rubini A."/>
            <person name="Sitrit Y."/>
            <person name="Splivallo R."/>
            <person name="Traeger S."/>
            <person name="Wang M."/>
            <person name="Zifcakova L."/>
            <person name="Wipf D."/>
            <person name="Zambonelli A."/>
            <person name="Paolocci F."/>
            <person name="Nowrousian M."/>
            <person name="Ottonello S."/>
            <person name="Baldrian P."/>
            <person name="Spatafora J.W."/>
            <person name="Henrissat B."/>
            <person name="Nagy L.G."/>
            <person name="Aury J.M."/>
            <person name="Wincker P."/>
            <person name="Grigoriev I.V."/>
            <person name="Bonfante P."/>
            <person name="Martin F.M."/>
        </authorList>
    </citation>
    <scope>NUCLEOTIDE SEQUENCE [LARGE SCALE GENOMIC DNA]</scope>
    <source>
        <strain evidence="2 3">ATCC MYA-4762</strain>
    </source>
</reference>
<feature type="compositionally biased region" description="Low complexity" evidence="1">
    <location>
        <begin position="79"/>
        <end position="94"/>
    </location>
</feature>
<evidence type="ECO:0000313" key="3">
    <source>
        <dbReference type="Proteomes" id="UP000267821"/>
    </source>
</evidence>
<feature type="compositionally biased region" description="Basic and acidic residues" evidence="1">
    <location>
        <begin position="48"/>
        <end position="62"/>
    </location>
</feature>
<organism evidence="2 3">
    <name type="scientific">Terfezia boudieri ATCC MYA-4762</name>
    <dbReference type="NCBI Taxonomy" id="1051890"/>
    <lineage>
        <taxon>Eukaryota</taxon>
        <taxon>Fungi</taxon>
        <taxon>Dikarya</taxon>
        <taxon>Ascomycota</taxon>
        <taxon>Pezizomycotina</taxon>
        <taxon>Pezizomycetes</taxon>
        <taxon>Pezizales</taxon>
        <taxon>Pezizaceae</taxon>
        <taxon>Terfezia</taxon>
    </lineage>
</organism>
<dbReference type="InParanoid" id="A0A3N4LHX1"/>
<evidence type="ECO:0000313" key="2">
    <source>
        <dbReference type="EMBL" id="RPB22500.1"/>
    </source>
</evidence>
<name>A0A3N4LHX1_9PEZI</name>
<evidence type="ECO:0000256" key="1">
    <source>
        <dbReference type="SAM" id="MobiDB-lite"/>
    </source>
</evidence>
<accession>A0A3N4LHX1</accession>
<dbReference type="EMBL" id="ML121551">
    <property type="protein sequence ID" value="RPB22500.1"/>
    <property type="molecule type" value="Genomic_DNA"/>
</dbReference>
<sequence>MEGTPVQKISRAGISREEATAFKKSSRNPRTPFIDHFVENVDSANEENEPRETGAEHRPPEHCEDDEQQVDETQEESSPEQQPLYPPYQRYQPRGNTTPGNQRNEPRLKM</sequence>
<feature type="region of interest" description="Disordered" evidence="1">
    <location>
        <begin position="1"/>
        <end position="110"/>
    </location>
</feature>
<keyword evidence="3" id="KW-1185">Reference proteome</keyword>